<evidence type="ECO:0000256" key="1">
    <source>
        <dbReference type="SAM" id="MobiDB-lite"/>
    </source>
</evidence>
<dbReference type="AlphaFoldDB" id="A0A075QUS3"/>
<evidence type="ECO:0000259" key="3">
    <source>
        <dbReference type="Pfam" id="PF25597"/>
    </source>
</evidence>
<dbReference type="EMBL" id="KM027339">
    <property type="protein sequence ID" value="AIG20414.1"/>
    <property type="molecule type" value="Genomic_DNA"/>
</dbReference>
<dbReference type="PANTHER" id="PTHR11439">
    <property type="entry name" value="GAG-POL-RELATED RETROTRANSPOSON"/>
    <property type="match status" value="1"/>
</dbReference>
<feature type="domain" description="Reverse transcriptase Ty1/copia-type" evidence="2">
    <location>
        <begin position="249"/>
        <end position="489"/>
    </location>
</feature>
<dbReference type="PANTHER" id="PTHR11439:SF524">
    <property type="entry name" value="RNA-DIRECTED DNA POLYMERASE, PROTEIN KINASE RLK-PELLE-DLSV FAMILY"/>
    <property type="match status" value="1"/>
</dbReference>
<dbReference type="CDD" id="cd09272">
    <property type="entry name" value="RNase_HI_RT_Ty1"/>
    <property type="match status" value="1"/>
</dbReference>
<feature type="domain" description="Retroviral polymerase SH3-like" evidence="3">
    <location>
        <begin position="74"/>
        <end position="136"/>
    </location>
</feature>
<dbReference type="InterPro" id="IPR043502">
    <property type="entry name" value="DNA/RNA_pol_sf"/>
</dbReference>
<proteinExistence type="predicted"/>
<dbReference type="InterPro" id="IPR057670">
    <property type="entry name" value="SH3_retrovirus"/>
</dbReference>
<accession>A0A075QUS3</accession>
<organism evidence="4">
    <name type="scientific">Brassica oleracea var. alboglabra</name>
    <name type="common">Chinese kale</name>
    <name type="synonym">Brassica alboglabra</name>
    <dbReference type="NCBI Taxonomy" id="3714"/>
    <lineage>
        <taxon>Eukaryota</taxon>
        <taxon>Viridiplantae</taxon>
        <taxon>Streptophyta</taxon>
        <taxon>Embryophyta</taxon>
        <taxon>Tracheophyta</taxon>
        <taxon>Spermatophyta</taxon>
        <taxon>Magnoliopsida</taxon>
        <taxon>eudicotyledons</taxon>
        <taxon>Gunneridae</taxon>
        <taxon>Pentapetalae</taxon>
        <taxon>rosids</taxon>
        <taxon>malvids</taxon>
        <taxon>Brassicales</taxon>
        <taxon>Brassicaceae</taxon>
        <taxon>Brassiceae</taxon>
        <taxon>Brassica</taxon>
    </lineage>
</organism>
<reference evidence="4" key="1">
    <citation type="submission" date="2014-06" db="EMBL/GenBank/DDBJ databases">
        <title>A trait to gene QTL analysis of seed vigour in Brassica oleracea and Arabidopsis identifies a regulator of alternative splicing and an abscisic acid effector that jointly determine seed performance.</title>
        <authorList>
            <person name="Barker G.C."/>
            <person name="Morris K."/>
            <person name="Finch-Savage W."/>
        </authorList>
    </citation>
    <scope>NUCLEOTIDE SEQUENCE</scope>
</reference>
<sequence length="707" mass="79650">MDIANPELKWDQVLRSLPRSVLPLPLGLSHAVEALHMEVHILNILPTKTLQNRTPFSVLFKKPVFYSHLKIFGCLCYPNINHSHLPKLSPRSSKCIFLGYPKYHCGYRCFDLSTKKIIISHNVTFDEGCFPYETSQKRDETHYDFLRTDDELSPLFRSLLEAPTATHSPPVVANPPSEEPTPPTQVAREAPRHSMSTRSKHGISKPIQILSLHTEAISPLPKSYIQALNDPNWNPSMTVEYDAIVKSGTFDLLPRPANTNIVRSMWLHKHKYDAEGRFKKHKSRLVANGKSQEQGIDFDKTFSPVVQPATIQTVLHVALVNGWQVNQLDVQNAFLHGTLDEDVYMFQPPGFVDPTKPNHVCKLKRSIYGLKQAPRAWNTRFVKFITNNGFIQSKSDTSLFVYRKQGLVAYLILYVDDIIVTASTETLKNTIIQVLKAAFPMSDCGRISSFLGISVKFNDKGLFLNQSHYAEDIINRAGMSTCKPCTTPVDMKSKLDADDDKKVSNPTEYRSLAGALQYLTFKRPDITYLVQQLCLFMHDPRDSHLQALKRVIRYLQGTKQMGLQLLKNQKMSMTAYTDADWAGCPGTRRSTSGFCIYLGDNLISWSAKRQPTVSRSSGEAEYKGVANAVAESCCLRNLLLEMGAPLSHATLVYCDNVRMGQVRVHHVPAALQYADIFTKGLPSTLFTSFRSSLGVTEPTLQLRKVIR</sequence>
<dbReference type="Pfam" id="PF25597">
    <property type="entry name" value="SH3_retrovirus"/>
    <property type="match status" value="1"/>
</dbReference>
<protein>
    <submittedName>
        <fullName evidence="4">RVT_2 super family protein</fullName>
    </submittedName>
</protein>
<gene>
    <name evidence="4" type="primary">RVT_2</name>
</gene>
<evidence type="ECO:0000259" key="2">
    <source>
        <dbReference type="Pfam" id="PF07727"/>
    </source>
</evidence>
<dbReference type="Pfam" id="PF07727">
    <property type="entry name" value="RVT_2"/>
    <property type="match status" value="1"/>
</dbReference>
<feature type="region of interest" description="Disordered" evidence="1">
    <location>
        <begin position="165"/>
        <end position="200"/>
    </location>
</feature>
<evidence type="ECO:0000313" key="4">
    <source>
        <dbReference type="EMBL" id="AIG20414.1"/>
    </source>
</evidence>
<dbReference type="SUPFAM" id="SSF56672">
    <property type="entry name" value="DNA/RNA polymerases"/>
    <property type="match status" value="1"/>
</dbReference>
<dbReference type="InterPro" id="IPR013103">
    <property type="entry name" value="RVT_2"/>
</dbReference>
<name>A0A075QUS3_BRAOA</name>